<evidence type="ECO:0000313" key="2">
    <source>
        <dbReference type="EMBL" id="GIX94107.1"/>
    </source>
</evidence>
<proteinExistence type="predicted"/>
<accession>A0AAV4PG43</accession>
<evidence type="ECO:0000313" key="3">
    <source>
        <dbReference type="Proteomes" id="UP001054837"/>
    </source>
</evidence>
<comment type="caution">
    <text evidence="2">The sequence shown here is derived from an EMBL/GenBank/DDBJ whole genome shotgun (WGS) entry which is preliminary data.</text>
</comment>
<dbReference type="EMBL" id="BPLQ01002576">
    <property type="protein sequence ID" value="GIX94107.1"/>
    <property type="molecule type" value="Genomic_DNA"/>
</dbReference>
<keyword evidence="3" id="KW-1185">Reference proteome</keyword>
<gene>
    <name evidence="2" type="ORF">CDAR_394701</name>
</gene>
<organism evidence="2 3">
    <name type="scientific">Caerostris darwini</name>
    <dbReference type="NCBI Taxonomy" id="1538125"/>
    <lineage>
        <taxon>Eukaryota</taxon>
        <taxon>Metazoa</taxon>
        <taxon>Ecdysozoa</taxon>
        <taxon>Arthropoda</taxon>
        <taxon>Chelicerata</taxon>
        <taxon>Arachnida</taxon>
        <taxon>Araneae</taxon>
        <taxon>Araneomorphae</taxon>
        <taxon>Entelegynae</taxon>
        <taxon>Araneoidea</taxon>
        <taxon>Araneidae</taxon>
        <taxon>Caerostris</taxon>
    </lineage>
</organism>
<dbReference type="Proteomes" id="UP001054837">
    <property type="component" value="Unassembled WGS sequence"/>
</dbReference>
<name>A0AAV4PG43_9ARAC</name>
<feature type="region of interest" description="Disordered" evidence="1">
    <location>
        <begin position="1"/>
        <end position="23"/>
    </location>
</feature>
<reference evidence="2 3" key="1">
    <citation type="submission" date="2021-06" db="EMBL/GenBank/DDBJ databases">
        <title>Caerostris darwini draft genome.</title>
        <authorList>
            <person name="Kono N."/>
            <person name="Arakawa K."/>
        </authorList>
    </citation>
    <scope>NUCLEOTIDE SEQUENCE [LARGE SCALE GENOMIC DNA]</scope>
</reference>
<protein>
    <submittedName>
        <fullName evidence="2">Uncharacterized protein</fullName>
    </submittedName>
</protein>
<sequence>METSTSTATAPRLSTPPQDIFRMQKPSFQNSGRLCPELNSRTRCQPNVLQPFLSTNKYLSKMESCPGTAQPFIKRVTSAFQSLHSAPVAEVVKRGHTLPNRFSTIA</sequence>
<dbReference type="AlphaFoldDB" id="A0AAV4PG43"/>
<evidence type="ECO:0000256" key="1">
    <source>
        <dbReference type="SAM" id="MobiDB-lite"/>
    </source>
</evidence>